<dbReference type="AlphaFoldDB" id="A0A9W9BSH8"/>
<dbReference type="SUPFAM" id="SSF55811">
    <property type="entry name" value="Nudix"/>
    <property type="match status" value="1"/>
</dbReference>
<dbReference type="OrthoDB" id="10261522at2759"/>
<dbReference type="InterPro" id="IPR015797">
    <property type="entry name" value="NUDIX_hydrolase-like_dom_sf"/>
</dbReference>
<reference evidence="3" key="1">
    <citation type="submission" date="2022-10" db="EMBL/GenBank/DDBJ databases">
        <title>Tapping the CABI collections for fungal endophytes: first genome assemblies for Collariella, Neodidymelliopsis, Ascochyta clinopodiicola, Didymella pomorum, Didymosphaeria variabile, Neocosmospora piperis and Neocucurbitaria cava.</title>
        <authorList>
            <person name="Hill R."/>
        </authorList>
    </citation>
    <scope>NUCLEOTIDE SEQUENCE</scope>
    <source>
        <strain evidence="3">IMI 366586</strain>
    </source>
</reference>
<keyword evidence="1" id="KW-0378">Hydrolase</keyword>
<dbReference type="PROSITE" id="PS51462">
    <property type="entry name" value="NUDIX"/>
    <property type="match status" value="1"/>
</dbReference>
<comment type="caution">
    <text evidence="3">The sequence shown here is derived from an EMBL/GenBank/DDBJ whole genome shotgun (WGS) entry which is preliminary data.</text>
</comment>
<dbReference type="FunFam" id="3.90.79.10:FF:000019">
    <property type="entry name" value="Thiamin pyrophosphokinase, putative"/>
    <property type="match status" value="1"/>
</dbReference>
<dbReference type="PANTHER" id="PTHR13622:SF8">
    <property type="entry name" value="THIAMIN PYROPHOSPHOKINASE 1"/>
    <property type="match status" value="1"/>
</dbReference>
<evidence type="ECO:0000256" key="1">
    <source>
        <dbReference type="ARBA" id="ARBA00022801"/>
    </source>
</evidence>
<dbReference type="CDD" id="cd03676">
    <property type="entry name" value="NUDIX_Tnr3_like"/>
    <property type="match status" value="1"/>
</dbReference>
<dbReference type="InterPro" id="IPR000086">
    <property type="entry name" value="NUDIX_hydrolase_dom"/>
</dbReference>
<feature type="domain" description="Nudix hydrolase" evidence="2">
    <location>
        <begin position="135"/>
        <end position="285"/>
    </location>
</feature>
<evidence type="ECO:0000313" key="3">
    <source>
        <dbReference type="EMBL" id="KAJ4328053.1"/>
    </source>
</evidence>
<dbReference type="InterPro" id="IPR020084">
    <property type="entry name" value="NUDIX_hydrolase_CS"/>
</dbReference>
<dbReference type="PROSITE" id="PS00893">
    <property type="entry name" value="NUDIX_BOX"/>
    <property type="match status" value="1"/>
</dbReference>
<organism evidence="3 4">
    <name type="scientific">Fusarium piperis</name>
    <dbReference type="NCBI Taxonomy" id="1435070"/>
    <lineage>
        <taxon>Eukaryota</taxon>
        <taxon>Fungi</taxon>
        <taxon>Dikarya</taxon>
        <taxon>Ascomycota</taxon>
        <taxon>Pezizomycotina</taxon>
        <taxon>Sordariomycetes</taxon>
        <taxon>Hypocreomycetidae</taxon>
        <taxon>Hypocreales</taxon>
        <taxon>Nectriaceae</taxon>
        <taxon>Fusarium</taxon>
        <taxon>Fusarium solani species complex</taxon>
    </lineage>
</organism>
<dbReference type="Gene3D" id="3.90.79.10">
    <property type="entry name" value="Nucleoside Triphosphate Pyrophosphohydrolase"/>
    <property type="match status" value="1"/>
</dbReference>
<dbReference type="Proteomes" id="UP001140502">
    <property type="component" value="Unassembled WGS sequence"/>
</dbReference>
<evidence type="ECO:0000259" key="2">
    <source>
        <dbReference type="PROSITE" id="PS51462"/>
    </source>
</evidence>
<sequence length="317" mass="36379">MANFSSLELIDKVDAWPYYQQDPDAYRQHMSDYFYFFVVGVKEPLGYVHRDSVQGMVFPPDFWHVDHENRFLTLSGKAGDVLETTRQLQVTLKQNFDEGRVIRKWHNENLPVYDRHRQHILDMDLCGVDLLGVVSYGVHLTAYVRSQGADGAPVYKYWVPRRSYTKSTFPGMLDNFVAGNMLSGESPLEGMIREVSEETGIPEDFTRANIRSCGTVTYQMSKSNDGRVGCQHHCQFVFELELPADLVPHPNDGEVDSFTLMSLSEVQLALSGDEFTPNRTLTYLAHFVRHGIVNHENEPRLMEICSRLHRKHDLFVA</sequence>
<dbReference type="Pfam" id="PF00293">
    <property type="entry name" value="NUDIX"/>
    <property type="match status" value="1"/>
</dbReference>
<dbReference type="EMBL" id="JAPEUR010000015">
    <property type="protein sequence ID" value="KAJ4328053.1"/>
    <property type="molecule type" value="Genomic_DNA"/>
</dbReference>
<name>A0A9W9BSH8_9HYPO</name>
<accession>A0A9W9BSH8</accession>
<keyword evidence="4" id="KW-1185">Reference proteome</keyword>
<proteinExistence type="predicted"/>
<evidence type="ECO:0000313" key="4">
    <source>
        <dbReference type="Proteomes" id="UP001140502"/>
    </source>
</evidence>
<dbReference type="GO" id="GO:0044715">
    <property type="term" value="F:8-oxo-dGDP phosphatase activity"/>
    <property type="evidence" value="ECO:0007669"/>
    <property type="project" value="TreeGrafter"/>
</dbReference>
<gene>
    <name evidence="3" type="ORF">N0V84_001421</name>
</gene>
<protein>
    <recommendedName>
        <fullName evidence="2">Nudix hydrolase domain-containing protein</fullName>
    </recommendedName>
</protein>
<dbReference type="PANTHER" id="PTHR13622">
    <property type="entry name" value="THIAMIN PYROPHOSPHOKINASE"/>
    <property type="match status" value="1"/>
</dbReference>